<dbReference type="Proteomes" id="UP001500238">
    <property type="component" value="Unassembled WGS sequence"/>
</dbReference>
<evidence type="ECO:0000313" key="3">
    <source>
        <dbReference type="EMBL" id="GAA0657230.1"/>
    </source>
</evidence>
<reference evidence="3 4" key="1">
    <citation type="journal article" date="2019" name="Int. J. Syst. Evol. Microbiol.">
        <title>The Global Catalogue of Microorganisms (GCM) 10K type strain sequencing project: providing services to taxonomists for standard genome sequencing and annotation.</title>
        <authorList>
            <consortium name="The Broad Institute Genomics Platform"/>
            <consortium name="The Broad Institute Genome Sequencing Center for Infectious Disease"/>
            <person name="Wu L."/>
            <person name="Ma J."/>
        </authorList>
    </citation>
    <scope>NUCLEOTIDE SEQUENCE [LARGE SCALE GENOMIC DNA]</scope>
    <source>
        <strain evidence="3 4">JCM 14603</strain>
    </source>
</reference>
<evidence type="ECO:0000256" key="1">
    <source>
        <dbReference type="SAM" id="MobiDB-lite"/>
    </source>
</evidence>
<protein>
    <recommendedName>
        <fullName evidence="5">DUF3617 family protein</fullName>
    </recommendedName>
</protein>
<dbReference type="RefSeq" id="WP_343795744.1">
    <property type="nucleotide sequence ID" value="NZ_BAAAES010000001.1"/>
</dbReference>
<feature type="signal peptide" evidence="2">
    <location>
        <begin position="1"/>
        <end position="19"/>
    </location>
</feature>
<evidence type="ECO:0000256" key="2">
    <source>
        <dbReference type="SAM" id="SignalP"/>
    </source>
</evidence>
<feature type="region of interest" description="Disordered" evidence="1">
    <location>
        <begin position="361"/>
        <end position="383"/>
    </location>
</feature>
<keyword evidence="2" id="KW-0732">Signal</keyword>
<sequence length="383" mass="42331">MRRRYIPCAIAAGLSVAYAASSSGQGKPNDEIAATGRRMRNVRLSYDWTGRSLQQCRIERSSGDPEIDRTMCRILSTCIQQGRSSNTQAKRCMMRRVKTMIEEAQHLGMSRILSITDEMPDANRPAGTPIDAGSNVPHTGAPDGDIVIEGRRDPIRGGLWQIERTSVFGRGGAGEMPMASPRSFNICLPDTSVRQMLERAVNERLRRPGTYDCGPIALAVGPKYTNLRFTCPGRSGENVLGSLAGKHAVSLVYGEDKRGNLRDDAITAIHTIELDRRGSQATFRRGGKGELATYVMYFNAVRIGDCPASGEPDPAPRDEVMPLLFGLDEIFDEKGHPRVCPKWWKSYIPVQCGQYFQPASHGFDSPDMDRDARGPLTMLRPER</sequence>
<accession>A0ABN1HL19</accession>
<feature type="chain" id="PRO_5045075513" description="DUF3617 family protein" evidence="2">
    <location>
        <begin position="20"/>
        <end position="383"/>
    </location>
</feature>
<evidence type="ECO:0000313" key="4">
    <source>
        <dbReference type="Proteomes" id="UP001500238"/>
    </source>
</evidence>
<proteinExistence type="predicted"/>
<evidence type="ECO:0008006" key="5">
    <source>
        <dbReference type="Google" id="ProtNLM"/>
    </source>
</evidence>
<dbReference type="EMBL" id="BAAAES010000001">
    <property type="protein sequence ID" value="GAA0657230.1"/>
    <property type="molecule type" value="Genomic_DNA"/>
</dbReference>
<keyword evidence="4" id="KW-1185">Reference proteome</keyword>
<gene>
    <name evidence="3" type="ORF">GCM10009102_01580</name>
</gene>
<comment type="caution">
    <text evidence="3">The sequence shown here is derived from an EMBL/GenBank/DDBJ whole genome shotgun (WGS) entry which is preliminary data.</text>
</comment>
<organism evidence="3 4">
    <name type="scientific">Sphingomonas insulae</name>
    <dbReference type="NCBI Taxonomy" id="424800"/>
    <lineage>
        <taxon>Bacteria</taxon>
        <taxon>Pseudomonadati</taxon>
        <taxon>Pseudomonadota</taxon>
        <taxon>Alphaproteobacteria</taxon>
        <taxon>Sphingomonadales</taxon>
        <taxon>Sphingomonadaceae</taxon>
        <taxon>Sphingomonas</taxon>
    </lineage>
</organism>
<name>A0ABN1HL19_9SPHN</name>